<gene>
    <name evidence="1" type="ORF">C8J25_10334</name>
</gene>
<accession>A0A2T5U739</accession>
<dbReference type="EMBL" id="QAYE01000003">
    <property type="protein sequence ID" value="PTW47319.1"/>
    <property type="molecule type" value="Genomic_DNA"/>
</dbReference>
<organism evidence="1 2">
    <name type="scientific">Sphingomonas faeni</name>
    <dbReference type="NCBI Taxonomy" id="185950"/>
    <lineage>
        <taxon>Bacteria</taxon>
        <taxon>Pseudomonadati</taxon>
        <taxon>Pseudomonadota</taxon>
        <taxon>Alphaproteobacteria</taxon>
        <taxon>Sphingomonadales</taxon>
        <taxon>Sphingomonadaceae</taxon>
        <taxon>Sphingomonas</taxon>
    </lineage>
</organism>
<evidence type="ECO:0000313" key="2">
    <source>
        <dbReference type="Proteomes" id="UP000244013"/>
    </source>
</evidence>
<evidence type="ECO:0000313" key="1">
    <source>
        <dbReference type="EMBL" id="PTW47319.1"/>
    </source>
</evidence>
<dbReference type="Proteomes" id="UP000244013">
    <property type="component" value="Unassembled WGS sequence"/>
</dbReference>
<dbReference type="AlphaFoldDB" id="A0A2T5U739"/>
<dbReference type="Pfam" id="PF21900">
    <property type="entry name" value="DUF6920"/>
    <property type="match status" value="1"/>
</dbReference>
<protein>
    <submittedName>
        <fullName evidence="1">Uncharacterized protein</fullName>
    </submittedName>
</protein>
<reference evidence="1 2" key="1">
    <citation type="submission" date="2018-04" db="EMBL/GenBank/DDBJ databases">
        <title>Genomic Encyclopedia of Type Strains, Phase III (KMG-III): the genomes of soil and plant-associated and newly described type strains.</title>
        <authorList>
            <person name="Whitman W."/>
        </authorList>
    </citation>
    <scope>NUCLEOTIDE SEQUENCE [LARGE SCALE GENOMIC DNA]</scope>
    <source>
        <strain evidence="1 2">MA-olki</strain>
    </source>
</reference>
<dbReference type="OrthoDB" id="3671061at2"/>
<sequence length="244" mass="26626">MSSTGTMPTAIIDLAMRLGIPPPGAGSPRVSLTQTGHMKRTLESDSWIAFKASQTIATDRCAFDWCAKVGPFGLISGRDALEDGDGRFDITALGVIPLARAHHTPALVRGELMRYLAEIAWAPHAILHNSELRWRVDGPDSLSVSAGVGATASEVILGLDSDGRIATAFALDRPRSATPPILPTPWHGRFSDYRLVDTIWVPMVAEVAWTLPAKDIVYWRCQVESWRADADHDRSKRNRMTGTS</sequence>
<dbReference type="RefSeq" id="WP_146173305.1">
    <property type="nucleotide sequence ID" value="NZ_QAYE01000003.1"/>
</dbReference>
<comment type="caution">
    <text evidence="1">The sequence shown here is derived from an EMBL/GenBank/DDBJ whole genome shotgun (WGS) entry which is preliminary data.</text>
</comment>
<dbReference type="InterPro" id="IPR054213">
    <property type="entry name" value="DUF6920"/>
</dbReference>
<proteinExistence type="predicted"/>
<name>A0A2T5U739_9SPHN</name>
<dbReference type="GeneID" id="91005402"/>